<evidence type="ECO:0000313" key="2">
    <source>
        <dbReference type="EMBL" id="KAJ3494916.1"/>
    </source>
</evidence>
<comment type="caution">
    <text evidence="2">The sequence shown here is derived from an EMBL/GenBank/DDBJ whole genome shotgun (WGS) entry which is preliminary data.</text>
</comment>
<proteinExistence type="predicted"/>
<sequence>MCTWGPDRTISEDEKAPNELIPSPPTGPSAKTDVPGYYGLGTPDRDADGRLALDGTVGCTARMATVNARDSVELNSEFRVPVEGDNIILRAGMEGRPTDSEKKLSTLGVLGPTQDSPVPQTGVHISSQPATKKNNFIPHSQPSTHRTTPSEDLWRPAPAVEVKISKPFSEAQRRDRVKWEVVGAGKHGIRPGDKVSGKENSTVADTISGIQCGVDKVHRLAFLPLLRRLNSERQSQASKSSSKKENVLHARKSQSINKSVTRQPAPIVDLSRPKSEANPKRLPTDIWRPAPPAPPVRIAASPSMPYQQPQTDLGQEARPFEGLASQYLEEGRLST</sequence>
<feature type="region of interest" description="Disordered" evidence="1">
    <location>
        <begin position="231"/>
        <end position="335"/>
    </location>
</feature>
<feature type="compositionally biased region" description="Basic and acidic residues" evidence="1">
    <location>
        <begin position="271"/>
        <end position="283"/>
    </location>
</feature>
<dbReference type="AlphaFoldDB" id="A0A9W8JTR2"/>
<name>A0A9W8JTR2_9AGAR</name>
<feature type="compositionally biased region" description="Polar residues" evidence="1">
    <location>
        <begin position="113"/>
        <end position="147"/>
    </location>
</feature>
<gene>
    <name evidence="2" type="ORF">NLJ89_g10715</name>
</gene>
<keyword evidence="3" id="KW-1185">Reference proteome</keyword>
<evidence type="ECO:0000313" key="3">
    <source>
        <dbReference type="Proteomes" id="UP001148786"/>
    </source>
</evidence>
<feature type="region of interest" description="Disordered" evidence="1">
    <location>
        <begin position="96"/>
        <end position="152"/>
    </location>
</feature>
<feature type="compositionally biased region" description="Polar residues" evidence="1">
    <location>
        <begin position="304"/>
        <end position="313"/>
    </location>
</feature>
<dbReference type="EMBL" id="JANKHO010002079">
    <property type="protein sequence ID" value="KAJ3494916.1"/>
    <property type="molecule type" value="Genomic_DNA"/>
</dbReference>
<accession>A0A9W8JTR2</accession>
<dbReference type="OrthoDB" id="10446246at2759"/>
<protein>
    <submittedName>
        <fullName evidence="2">Uncharacterized protein</fullName>
    </submittedName>
</protein>
<evidence type="ECO:0000256" key="1">
    <source>
        <dbReference type="SAM" id="MobiDB-lite"/>
    </source>
</evidence>
<feature type="region of interest" description="Disordered" evidence="1">
    <location>
        <begin position="1"/>
        <end position="50"/>
    </location>
</feature>
<dbReference type="Proteomes" id="UP001148786">
    <property type="component" value="Unassembled WGS sequence"/>
</dbReference>
<feature type="compositionally biased region" description="Polar residues" evidence="1">
    <location>
        <begin position="253"/>
        <end position="262"/>
    </location>
</feature>
<organism evidence="2 3">
    <name type="scientific">Agrocybe chaxingu</name>
    <dbReference type="NCBI Taxonomy" id="84603"/>
    <lineage>
        <taxon>Eukaryota</taxon>
        <taxon>Fungi</taxon>
        <taxon>Dikarya</taxon>
        <taxon>Basidiomycota</taxon>
        <taxon>Agaricomycotina</taxon>
        <taxon>Agaricomycetes</taxon>
        <taxon>Agaricomycetidae</taxon>
        <taxon>Agaricales</taxon>
        <taxon>Agaricineae</taxon>
        <taxon>Strophariaceae</taxon>
        <taxon>Agrocybe</taxon>
    </lineage>
</organism>
<reference evidence="2" key="1">
    <citation type="submission" date="2022-07" db="EMBL/GenBank/DDBJ databases">
        <title>Genome Sequence of Agrocybe chaxingu.</title>
        <authorList>
            <person name="Buettner E."/>
        </authorList>
    </citation>
    <scope>NUCLEOTIDE SEQUENCE</scope>
    <source>
        <strain evidence="2">MP-N11</strain>
    </source>
</reference>